<dbReference type="InterPro" id="IPR000595">
    <property type="entry name" value="cNMP-bd_dom"/>
</dbReference>
<dbReference type="PROSITE" id="PS51063">
    <property type="entry name" value="HTH_CRP_2"/>
    <property type="match status" value="1"/>
</dbReference>
<evidence type="ECO:0000256" key="3">
    <source>
        <dbReference type="ARBA" id="ARBA00023163"/>
    </source>
</evidence>
<keyword evidence="2" id="KW-0238">DNA-binding</keyword>
<evidence type="ECO:0000259" key="4">
    <source>
        <dbReference type="PROSITE" id="PS51063"/>
    </source>
</evidence>
<feature type="domain" description="HTH crp-type" evidence="4">
    <location>
        <begin position="133"/>
        <end position="206"/>
    </location>
</feature>
<evidence type="ECO:0000313" key="6">
    <source>
        <dbReference type="Proteomes" id="UP001429580"/>
    </source>
</evidence>
<evidence type="ECO:0000313" key="5">
    <source>
        <dbReference type="EMBL" id="NIJ57870.1"/>
    </source>
</evidence>
<gene>
    <name evidence="5" type="ORF">FHS82_001706</name>
</gene>
<dbReference type="CDD" id="cd00038">
    <property type="entry name" value="CAP_ED"/>
    <property type="match status" value="1"/>
</dbReference>
<keyword evidence="1" id="KW-0805">Transcription regulation</keyword>
<proteinExistence type="predicted"/>
<dbReference type="SMART" id="SM00419">
    <property type="entry name" value="HTH_CRP"/>
    <property type="match status" value="1"/>
</dbReference>
<dbReference type="InterPro" id="IPR014710">
    <property type="entry name" value="RmlC-like_jellyroll"/>
</dbReference>
<organism evidence="5 6">
    <name type="scientific">Pseudochelatococcus lubricantis</name>
    <dbReference type="NCBI Taxonomy" id="1538102"/>
    <lineage>
        <taxon>Bacteria</taxon>
        <taxon>Pseudomonadati</taxon>
        <taxon>Pseudomonadota</taxon>
        <taxon>Alphaproteobacteria</taxon>
        <taxon>Hyphomicrobiales</taxon>
        <taxon>Chelatococcaceae</taxon>
        <taxon>Pseudochelatococcus</taxon>
    </lineage>
</organism>
<evidence type="ECO:0000256" key="2">
    <source>
        <dbReference type="ARBA" id="ARBA00023125"/>
    </source>
</evidence>
<comment type="caution">
    <text evidence="5">The sequence shown here is derived from an EMBL/GenBank/DDBJ whole genome shotgun (WGS) entry which is preliminary data.</text>
</comment>
<keyword evidence="6" id="KW-1185">Reference proteome</keyword>
<dbReference type="Pfam" id="PF13545">
    <property type="entry name" value="HTH_Crp_2"/>
    <property type="match status" value="1"/>
</dbReference>
<sequence length="214" mass="23963">MQPFDIRRDSLGDLPVKSIYFPKGAEIQAVGSVSRQFAVVGDGIAMRYRLLSDGGRQIIMFLMPGDACNTNFYNVAPLDYAVAAVTPVRIDRIEYSPMLALVKDYPEVNQALWLMASRQEAIMRDWITSLGRCDARRRVAILLRELVQRLRESGEESLPVPIPITQSLLADAVGVTPIHFNRVINELGKMQILTTRRGTIFVSDTEALSEMATY</sequence>
<dbReference type="SUPFAM" id="SSF46785">
    <property type="entry name" value="Winged helix' DNA-binding domain"/>
    <property type="match status" value="1"/>
</dbReference>
<keyword evidence="3" id="KW-0804">Transcription</keyword>
<dbReference type="Proteomes" id="UP001429580">
    <property type="component" value="Unassembled WGS sequence"/>
</dbReference>
<dbReference type="Gene3D" id="2.60.120.10">
    <property type="entry name" value="Jelly Rolls"/>
    <property type="match status" value="1"/>
</dbReference>
<dbReference type="EMBL" id="JAASQI010000003">
    <property type="protein sequence ID" value="NIJ57870.1"/>
    <property type="molecule type" value="Genomic_DNA"/>
</dbReference>
<dbReference type="InterPro" id="IPR012318">
    <property type="entry name" value="HTH_CRP"/>
</dbReference>
<name>A0ABX0V107_9HYPH</name>
<dbReference type="InterPro" id="IPR036390">
    <property type="entry name" value="WH_DNA-bd_sf"/>
</dbReference>
<dbReference type="InterPro" id="IPR036388">
    <property type="entry name" value="WH-like_DNA-bd_sf"/>
</dbReference>
<reference evidence="5 6" key="1">
    <citation type="submission" date="2020-03" db="EMBL/GenBank/DDBJ databases">
        <title>Genomic Encyclopedia of Type Strains, Phase IV (KMG-IV): sequencing the most valuable type-strain genomes for metagenomic binning, comparative biology and taxonomic classification.</title>
        <authorList>
            <person name="Goeker M."/>
        </authorList>
    </citation>
    <scope>NUCLEOTIDE SEQUENCE [LARGE SCALE GENOMIC DNA]</scope>
    <source>
        <strain evidence="5 6">DSM 103870</strain>
    </source>
</reference>
<protein>
    <submittedName>
        <fullName evidence="5">CRP-like cAMP-binding protein</fullName>
    </submittedName>
</protein>
<accession>A0ABX0V107</accession>
<dbReference type="Gene3D" id="1.10.10.10">
    <property type="entry name" value="Winged helix-like DNA-binding domain superfamily/Winged helix DNA-binding domain"/>
    <property type="match status" value="1"/>
</dbReference>
<dbReference type="RefSeq" id="WP_166950906.1">
    <property type="nucleotide sequence ID" value="NZ_JAASQI010000003.1"/>
</dbReference>
<evidence type="ECO:0000256" key="1">
    <source>
        <dbReference type="ARBA" id="ARBA00023015"/>
    </source>
</evidence>
<dbReference type="InterPro" id="IPR018490">
    <property type="entry name" value="cNMP-bd_dom_sf"/>
</dbReference>
<dbReference type="SUPFAM" id="SSF51206">
    <property type="entry name" value="cAMP-binding domain-like"/>
    <property type="match status" value="1"/>
</dbReference>